<organism evidence="1 2">
    <name type="scientific">Clostridium hominis</name>
    <dbReference type="NCBI Taxonomy" id="2763036"/>
    <lineage>
        <taxon>Bacteria</taxon>
        <taxon>Bacillati</taxon>
        <taxon>Bacillota</taxon>
        <taxon>Clostridia</taxon>
        <taxon>Eubacteriales</taxon>
        <taxon>Clostridiaceae</taxon>
        <taxon>Clostridium</taxon>
    </lineage>
</organism>
<dbReference type="InterPro" id="IPR043519">
    <property type="entry name" value="NT_sf"/>
</dbReference>
<accession>A0ABR7DGX4</accession>
<dbReference type="Pfam" id="PF04439">
    <property type="entry name" value="Adenyl_transf"/>
    <property type="match status" value="1"/>
</dbReference>
<name>A0ABR7DGX4_9CLOT</name>
<comment type="caution">
    <text evidence="1">The sequence shown here is derived from an EMBL/GenBank/DDBJ whole genome shotgun (WGS) entry which is preliminary data.</text>
</comment>
<dbReference type="SUPFAM" id="SSF81301">
    <property type="entry name" value="Nucleotidyltransferase"/>
    <property type="match status" value="1"/>
</dbReference>
<proteinExistence type="predicted"/>
<evidence type="ECO:0000313" key="2">
    <source>
        <dbReference type="Proteomes" id="UP000596929"/>
    </source>
</evidence>
<dbReference type="InterPro" id="IPR007530">
    <property type="entry name" value="Aminoglycoside_adenylylTfrase"/>
</dbReference>
<keyword evidence="2" id="KW-1185">Reference proteome</keyword>
<gene>
    <name evidence="1" type="ORF">H8S20_17625</name>
</gene>
<dbReference type="PIRSF" id="PIRSF000812">
    <property type="entry name" value="AAD"/>
    <property type="match status" value="1"/>
</dbReference>
<dbReference type="EMBL" id="JACOOO010000042">
    <property type="protein sequence ID" value="MBC5630676.1"/>
    <property type="molecule type" value="Genomic_DNA"/>
</dbReference>
<dbReference type="RefSeq" id="WP_186860936.1">
    <property type="nucleotide sequence ID" value="NZ_JACOOO010000042.1"/>
</dbReference>
<reference evidence="1 2" key="1">
    <citation type="submission" date="2020-08" db="EMBL/GenBank/DDBJ databases">
        <title>Genome public.</title>
        <authorList>
            <person name="Liu C."/>
            <person name="Sun Q."/>
        </authorList>
    </citation>
    <scope>NUCLEOTIDE SEQUENCE [LARGE SCALE GENOMIC DNA]</scope>
    <source>
        <strain evidence="1 2">NSJ-6</strain>
    </source>
</reference>
<dbReference type="Gene3D" id="3.30.460.10">
    <property type="entry name" value="Beta Polymerase, domain 2"/>
    <property type="match status" value="1"/>
</dbReference>
<dbReference type="Gene3D" id="1.20.120.330">
    <property type="entry name" value="Nucleotidyltransferases domain 2"/>
    <property type="match status" value="1"/>
</dbReference>
<evidence type="ECO:0000313" key="1">
    <source>
        <dbReference type="EMBL" id="MBC5630676.1"/>
    </source>
</evidence>
<dbReference type="SUPFAM" id="SSF81631">
    <property type="entry name" value="PAP/OAS1 substrate-binding domain"/>
    <property type="match status" value="1"/>
</dbReference>
<protein>
    <submittedName>
        <fullName evidence="1">Aminoglycoside 6-adenylyltransferase</fullName>
    </submittedName>
</protein>
<dbReference type="Proteomes" id="UP000596929">
    <property type="component" value="Unassembled WGS sequence"/>
</dbReference>
<sequence>MRDEQVMMKLILNIANSDERIRAVYMNGSKVNYNVKKDVFQDYDIVFVVSETKSFLDDKNWINLFGEIAIVQEPDSRDFGWGSNHDCNYSYTWLMLFKDGNRIDLRIEVKDVALERYLSDTLTQKLLDKDDFLPEISPSNDMTHWIKPPTKEMYFGCCNEFWWCLNNVGKGIGRNQIPYAMRMYTEVVHPQLDKMIEWYIAMNNNFTIYTGMWGKYFSKYLPLEFYDMYLNTYSDCDLNNFWDAIFTCCEFFSIIAKQVSEKFDYIYNIKDEENIMQYLNNIKDDLYYIMS</sequence>